<feature type="transmembrane region" description="Helical" evidence="6">
    <location>
        <begin position="164"/>
        <end position="187"/>
    </location>
</feature>
<dbReference type="CDD" id="cd19051">
    <property type="entry name" value="LGIC_TM_cation"/>
    <property type="match status" value="1"/>
</dbReference>
<gene>
    <name evidence="10" type="ORF">HOLleu_07240</name>
</gene>
<dbReference type="Gene3D" id="1.20.58.390">
    <property type="entry name" value="Neurotransmitter-gated ion-channel transmembrane domain"/>
    <property type="match status" value="1"/>
</dbReference>
<dbReference type="InterPro" id="IPR006201">
    <property type="entry name" value="Neur_channel"/>
</dbReference>
<feature type="compositionally biased region" description="Basic and acidic residues" evidence="5">
    <location>
        <begin position="276"/>
        <end position="285"/>
    </location>
</feature>
<keyword evidence="2 6" id="KW-0812">Transmembrane</keyword>
<keyword evidence="10" id="KW-0675">Receptor</keyword>
<evidence type="ECO:0000313" key="11">
    <source>
        <dbReference type="Proteomes" id="UP001152320"/>
    </source>
</evidence>
<dbReference type="OrthoDB" id="5975154at2759"/>
<feature type="domain" description="Neurotransmitter-gated ion-channel transmembrane" evidence="9">
    <location>
        <begin position="171"/>
        <end position="380"/>
    </location>
</feature>
<sequence length="396" mass="45555">MDRKKNRRFFPRTITMLCLFLEMFVRQGEGTTLSGPKRLAEDLFREYGSPIVRPVKDPNKTVEVFFRAKPVWFADFRWTDEYLTWDPDNYNGTEELSVVKRQIWFPDLAASEKDLEAQENVLKKNGVWFVSDIAIEEKLIYYLCCPEPYSEVHYTLHVQRESGFYVINFGVPTLLLSLTTVAVFLLHPESGEKISLCVNNVLALVIFQQLLAATYYFVVVITISFLSVLSTSLTLGMYHHTGSRPLPKLLRLVLFMKESGHQQSSYSRVQAPKNRNQTDAEETRREMTDIADVELSTVTKPDVDYPDNNVDRSAGGRSFWRSSKRGRNSVGASPGLVPVDISKNDVTSCVTDMSFQEEWKKAARRIDKCLFYISLAMMMAAVIFCLFEFMKEKRKE</sequence>
<feature type="region of interest" description="Disordered" evidence="5">
    <location>
        <begin position="263"/>
        <end position="285"/>
    </location>
</feature>
<evidence type="ECO:0000256" key="1">
    <source>
        <dbReference type="ARBA" id="ARBA00004141"/>
    </source>
</evidence>
<dbReference type="InterPro" id="IPR006029">
    <property type="entry name" value="Neurotrans-gated_channel_TM"/>
</dbReference>
<proteinExistence type="predicted"/>
<dbReference type="AlphaFoldDB" id="A0A9Q1CFJ3"/>
<dbReference type="Gene3D" id="2.70.170.10">
    <property type="entry name" value="Neurotransmitter-gated ion-channel ligand-binding domain"/>
    <property type="match status" value="2"/>
</dbReference>
<feature type="transmembrane region" description="Helical" evidence="6">
    <location>
        <begin position="217"/>
        <end position="238"/>
    </location>
</feature>
<keyword evidence="4 6" id="KW-0472">Membrane</keyword>
<dbReference type="Pfam" id="PF02932">
    <property type="entry name" value="Neur_chan_memb"/>
    <property type="match status" value="1"/>
</dbReference>
<dbReference type="GO" id="GO:0016020">
    <property type="term" value="C:membrane"/>
    <property type="evidence" value="ECO:0007669"/>
    <property type="project" value="UniProtKB-SubCell"/>
</dbReference>
<dbReference type="Pfam" id="PF02931">
    <property type="entry name" value="Neur_chan_LBD"/>
    <property type="match status" value="1"/>
</dbReference>
<dbReference type="InterPro" id="IPR036719">
    <property type="entry name" value="Neuro-gated_channel_TM_sf"/>
</dbReference>
<dbReference type="InterPro" id="IPR006202">
    <property type="entry name" value="Neur_chan_lig-bd"/>
</dbReference>
<feature type="chain" id="PRO_5040282957" evidence="7">
    <location>
        <begin position="31"/>
        <end position="396"/>
    </location>
</feature>
<organism evidence="10 11">
    <name type="scientific">Holothuria leucospilota</name>
    <name type="common">Black long sea cucumber</name>
    <name type="synonym">Mertensiothuria leucospilota</name>
    <dbReference type="NCBI Taxonomy" id="206669"/>
    <lineage>
        <taxon>Eukaryota</taxon>
        <taxon>Metazoa</taxon>
        <taxon>Echinodermata</taxon>
        <taxon>Eleutherozoa</taxon>
        <taxon>Echinozoa</taxon>
        <taxon>Holothuroidea</taxon>
        <taxon>Aspidochirotacea</taxon>
        <taxon>Aspidochirotida</taxon>
        <taxon>Holothuriidae</taxon>
        <taxon>Holothuria</taxon>
    </lineage>
</organism>
<dbReference type="SUPFAM" id="SSF63712">
    <property type="entry name" value="Nicotinic receptor ligand binding domain-like"/>
    <property type="match status" value="1"/>
</dbReference>
<evidence type="ECO:0000256" key="7">
    <source>
        <dbReference type="SAM" id="SignalP"/>
    </source>
</evidence>
<evidence type="ECO:0000256" key="5">
    <source>
        <dbReference type="SAM" id="MobiDB-lite"/>
    </source>
</evidence>
<dbReference type="InterPro" id="IPR036734">
    <property type="entry name" value="Neur_chan_lig-bd_sf"/>
</dbReference>
<feature type="signal peptide" evidence="7">
    <location>
        <begin position="1"/>
        <end position="30"/>
    </location>
</feature>
<dbReference type="GO" id="GO:0004888">
    <property type="term" value="F:transmembrane signaling receptor activity"/>
    <property type="evidence" value="ECO:0007669"/>
    <property type="project" value="InterPro"/>
</dbReference>
<dbReference type="SUPFAM" id="SSF90112">
    <property type="entry name" value="Neurotransmitter-gated ion-channel transmembrane pore"/>
    <property type="match status" value="1"/>
</dbReference>
<accession>A0A9Q1CFJ3</accession>
<dbReference type="EMBL" id="JAIZAY010000003">
    <property type="protein sequence ID" value="KAJ8044478.1"/>
    <property type="molecule type" value="Genomic_DNA"/>
</dbReference>
<evidence type="ECO:0000259" key="9">
    <source>
        <dbReference type="Pfam" id="PF02932"/>
    </source>
</evidence>
<evidence type="ECO:0000256" key="2">
    <source>
        <dbReference type="ARBA" id="ARBA00022692"/>
    </source>
</evidence>
<dbReference type="InterPro" id="IPR038050">
    <property type="entry name" value="Neuro_actylchol_rec"/>
</dbReference>
<keyword evidence="7" id="KW-0732">Signal</keyword>
<evidence type="ECO:0000256" key="3">
    <source>
        <dbReference type="ARBA" id="ARBA00022989"/>
    </source>
</evidence>
<evidence type="ECO:0000256" key="6">
    <source>
        <dbReference type="SAM" id="Phobius"/>
    </source>
</evidence>
<reference evidence="10" key="1">
    <citation type="submission" date="2021-10" db="EMBL/GenBank/DDBJ databases">
        <title>Tropical sea cucumber genome reveals ecological adaptation and Cuvierian tubules defense mechanism.</title>
        <authorList>
            <person name="Chen T."/>
        </authorList>
    </citation>
    <scope>NUCLEOTIDE SEQUENCE</scope>
    <source>
        <strain evidence="10">Nanhai2018</strain>
        <tissue evidence="10">Muscle</tissue>
    </source>
</reference>
<comment type="subcellular location">
    <subcellularLocation>
        <location evidence="1">Membrane</location>
        <topology evidence="1">Multi-pass membrane protein</topology>
    </subcellularLocation>
</comment>
<name>A0A9Q1CFJ3_HOLLE</name>
<feature type="domain" description="Neurotransmitter-gated ion-channel ligand-binding" evidence="8">
    <location>
        <begin position="74"/>
        <end position="114"/>
    </location>
</feature>
<feature type="compositionally biased region" description="Polar residues" evidence="5">
    <location>
        <begin position="263"/>
        <end position="275"/>
    </location>
</feature>
<feature type="transmembrane region" description="Helical" evidence="6">
    <location>
        <begin position="369"/>
        <end position="390"/>
    </location>
</feature>
<evidence type="ECO:0000256" key="4">
    <source>
        <dbReference type="ARBA" id="ARBA00023136"/>
    </source>
</evidence>
<dbReference type="GO" id="GO:0005230">
    <property type="term" value="F:extracellular ligand-gated monoatomic ion channel activity"/>
    <property type="evidence" value="ECO:0007669"/>
    <property type="project" value="InterPro"/>
</dbReference>
<evidence type="ECO:0000313" key="10">
    <source>
        <dbReference type="EMBL" id="KAJ8044478.1"/>
    </source>
</evidence>
<keyword evidence="11" id="KW-1185">Reference proteome</keyword>
<keyword evidence="3 6" id="KW-1133">Transmembrane helix</keyword>
<dbReference type="Proteomes" id="UP001152320">
    <property type="component" value="Chromosome 3"/>
</dbReference>
<dbReference type="PANTHER" id="PTHR18945">
    <property type="entry name" value="NEUROTRANSMITTER GATED ION CHANNEL"/>
    <property type="match status" value="1"/>
</dbReference>
<comment type="caution">
    <text evidence="10">The sequence shown here is derived from an EMBL/GenBank/DDBJ whole genome shotgun (WGS) entry which is preliminary data.</text>
</comment>
<evidence type="ECO:0000259" key="8">
    <source>
        <dbReference type="Pfam" id="PF02931"/>
    </source>
</evidence>
<protein>
    <submittedName>
        <fullName evidence="10">Neuronal acetylcholine receptor subunit alpha-7</fullName>
    </submittedName>
</protein>